<dbReference type="Gene3D" id="1.10.10.10">
    <property type="entry name" value="Winged helix-like DNA-binding domain superfamily/Winged helix DNA-binding domain"/>
    <property type="match status" value="1"/>
</dbReference>
<reference evidence="5 6" key="1">
    <citation type="journal article" date="2015" name="Int. J. Syst. Evol. Microbiol.">
        <title>Gemmobacter intermedius sp. nov., isolated from a white stork (Ciconia ciconia).</title>
        <authorList>
            <person name="Kampfer P."/>
            <person name="Jerzak L."/>
            <person name="Wilharm G."/>
            <person name="Golke J."/>
            <person name="Busse H.J."/>
            <person name="Glaeser S.P."/>
        </authorList>
    </citation>
    <scope>NUCLEOTIDE SEQUENCE [LARGE SCALE GENOMIC DNA]</scope>
    <source>
        <strain evidence="5 6">119/4</strain>
    </source>
</reference>
<dbReference type="Gene3D" id="1.20.120.530">
    <property type="entry name" value="GntR ligand-binding domain-like"/>
    <property type="match status" value="1"/>
</dbReference>
<dbReference type="RefSeq" id="WP_128490512.1">
    <property type="nucleotide sequence ID" value="NZ_SBLC01000036.1"/>
</dbReference>
<proteinExistence type="predicted"/>
<gene>
    <name evidence="5" type="ORF">EP867_16180</name>
</gene>
<dbReference type="SMART" id="SM00895">
    <property type="entry name" value="FCD"/>
    <property type="match status" value="1"/>
</dbReference>
<dbReference type="GO" id="GO:0003677">
    <property type="term" value="F:DNA binding"/>
    <property type="evidence" value="ECO:0007669"/>
    <property type="project" value="UniProtKB-KW"/>
</dbReference>
<dbReference type="GO" id="GO:0003700">
    <property type="term" value="F:DNA-binding transcription factor activity"/>
    <property type="evidence" value="ECO:0007669"/>
    <property type="project" value="InterPro"/>
</dbReference>
<dbReference type="InterPro" id="IPR000524">
    <property type="entry name" value="Tscrpt_reg_HTH_GntR"/>
</dbReference>
<keyword evidence="2" id="KW-0238">DNA-binding</keyword>
<evidence type="ECO:0000313" key="5">
    <source>
        <dbReference type="EMBL" id="RWY38457.1"/>
    </source>
</evidence>
<dbReference type="InterPro" id="IPR036388">
    <property type="entry name" value="WH-like_DNA-bd_sf"/>
</dbReference>
<dbReference type="SUPFAM" id="SSF46785">
    <property type="entry name" value="Winged helix' DNA-binding domain"/>
    <property type="match status" value="1"/>
</dbReference>
<protein>
    <submittedName>
        <fullName evidence="5">GntR family transcriptional regulator</fullName>
    </submittedName>
</protein>
<dbReference type="OrthoDB" id="8638122at2"/>
<dbReference type="InterPro" id="IPR036390">
    <property type="entry name" value="WH_DNA-bd_sf"/>
</dbReference>
<accession>A0A3S3Y707</accession>
<keyword evidence="6" id="KW-1185">Reference proteome</keyword>
<dbReference type="PANTHER" id="PTHR43537">
    <property type="entry name" value="TRANSCRIPTIONAL REGULATOR, GNTR FAMILY"/>
    <property type="match status" value="1"/>
</dbReference>
<dbReference type="SUPFAM" id="SSF48008">
    <property type="entry name" value="GntR ligand-binding domain-like"/>
    <property type="match status" value="1"/>
</dbReference>
<dbReference type="AlphaFoldDB" id="A0A3S3Y707"/>
<dbReference type="InterPro" id="IPR011711">
    <property type="entry name" value="GntR_C"/>
</dbReference>
<name>A0A3S3Y707_9RHOB</name>
<evidence type="ECO:0000256" key="1">
    <source>
        <dbReference type="ARBA" id="ARBA00023015"/>
    </source>
</evidence>
<sequence length="225" mass="25000">MSDVRRPGVGEGLYHRLRGDIIQGRLAPGAKLRLEQLRESYGVAASTLREALSRLASDGFVLAEGQRGFQVAPISAEGLHEIAGLRLLLEEHALARSFTRGNLEWESQVIAAHHRLDSHEERLEAGDRSDIALWREADWRFHQELISACGSAVMMQTHAEVFDKYLRYQMIALAFRVEASRAEHRALCEAALARDVSGAVGLLRHHIRAGVEHALQRWSGEKGGG</sequence>
<evidence type="ECO:0000259" key="4">
    <source>
        <dbReference type="PROSITE" id="PS50949"/>
    </source>
</evidence>
<dbReference type="Proteomes" id="UP000287168">
    <property type="component" value="Unassembled WGS sequence"/>
</dbReference>
<evidence type="ECO:0000313" key="6">
    <source>
        <dbReference type="Proteomes" id="UP000287168"/>
    </source>
</evidence>
<keyword evidence="1" id="KW-0805">Transcription regulation</keyword>
<dbReference type="SMART" id="SM00345">
    <property type="entry name" value="HTH_GNTR"/>
    <property type="match status" value="1"/>
</dbReference>
<dbReference type="Pfam" id="PF07729">
    <property type="entry name" value="FCD"/>
    <property type="match status" value="1"/>
</dbReference>
<feature type="domain" description="HTH gntR-type" evidence="4">
    <location>
        <begin position="7"/>
        <end position="74"/>
    </location>
</feature>
<keyword evidence="3" id="KW-0804">Transcription</keyword>
<dbReference type="Pfam" id="PF00392">
    <property type="entry name" value="GntR"/>
    <property type="match status" value="1"/>
</dbReference>
<evidence type="ECO:0000256" key="2">
    <source>
        <dbReference type="ARBA" id="ARBA00023125"/>
    </source>
</evidence>
<dbReference type="InterPro" id="IPR008920">
    <property type="entry name" value="TF_FadR/GntR_C"/>
</dbReference>
<organism evidence="5 6">
    <name type="scientific">Falsigemmobacter intermedius</name>
    <dbReference type="NCBI Taxonomy" id="1553448"/>
    <lineage>
        <taxon>Bacteria</taxon>
        <taxon>Pseudomonadati</taxon>
        <taxon>Pseudomonadota</taxon>
        <taxon>Alphaproteobacteria</taxon>
        <taxon>Rhodobacterales</taxon>
        <taxon>Paracoccaceae</taxon>
        <taxon>Falsigemmobacter</taxon>
    </lineage>
</organism>
<comment type="caution">
    <text evidence="5">The sequence shown here is derived from an EMBL/GenBank/DDBJ whole genome shotgun (WGS) entry which is preliminary data.</text>
</comment>
<dbReference type="PROSITE" id="PS50949">
    <property type="entry name" value="HTH_GNTR"/>
    <property type="match status" value="1"/>
</dbReference>
<evidence type="ECO:0000256" key="3">
    <source>
        <dbReference type="ARBA" id="ARBA00023163"/>
    </source>
</evidence>
<dbReference type="PANTHER" id="PTHR43537:SF20">
    <property type="entry name" value="HTH-TYPE TRANSCRIPTIONAL REPRESSOR GLAR"/>
    <property type="match status" value="1"/>
</dbReference>
<dbReference type="EMBL" id="SBLC01000036">
    <property type="protein sequence ID" value="RWY38457.1"/>
    <property type="molecule type" value="Genomic_DNA"/>
</dbReference>